<dbReference type="EMBL" id="MN740193">
    <property type="protein sequence ID" value="QHT92696.1"/>
    <property type="molecule type" value="Genomic_DNA"/>
</dbReference>
<proteinExistence type="predicted"/>
<organism evidence="1">
    <name type="scientific">viral metagenome</name>
    <dbReference type="NCBI Taxonomy" id="1070528"/>
    <lineage>
        <taxon>unclassified sequences</taxon>
        <taxon>metagenomes</taxon>
        <taxon>organismal metagenomes</taxon>
    </lineage>
</organism>
<sequence>MFYLIYGKRYDIPSYNNIMNLDHQVKHECDINNIKGVKIIKSEALLAYF</sequence>
<evidence type="ECO:0000313" key="1">
    <source>
        <dbReference type="EMBL" id="QHT92696.1"/>
    </source>
</evidence>
<name>A0A6C0IJU0_9ZZZZ</name>
<protein>
    <submittedName>
        <fullName evidence="1">Uncharacterized protein</fullName>
    </submittedName>
</protein>
<reference evidence="1" key="1">
    <citation type="journal article" date="2020" name="Nature">
        <title>Giant virus diversity and host interactions through global metagenomics.</title>
        <authorList>
            <person name="Schulz F."/>
            <person name="Roux S."/>
            <person name="Paez-Espino D."/>
            <person name="Jungbluth S."/>
            <person name="Walsh D.A."/>
            <person name="Denef V.J."/>
            <person name="McMahon K.D."/>
            <person name="Konstantinidis K.T."/>
            <person name="Eloe-Fadrosh E.A."/>
            <person name="Kyrpides N.C."/>
            <person name="Woyke T."/>
        </authorList>
    </citation>
    <scope>NUCLEOTIDE SEQUENCE</scope>
    <source>
        <strain evidence="1">GVMAG-M-3300023184-89</strain>
    </source>
</reference>
<accession>A0A6C0IJU0</accession>
<dbReference type="AlphaFoldDB" id="A0A6C0IJU0"/>